<dbReference type="PRINTS" id="PR00080">
    <property type="entry name" value="SDRFAMILY"/>
</dbReference>
<dbReference type="PANTHER" id="PTHR42760:SF129">
    <property type="entry name" value="OXIDOREDUCTASE"/>
    <property type="match status" value="1"/>
</dbReference>
<name>A0A2Z3H8B3_9BACT</name>
<dbReference type="InterPro" id="IPR002347">
    <property type="entry name" value="SDR_fam"/>
</dbReference>
<dbReference type="PRINTS" id="PR00081">
    <property type="entry name" value="GDHRDH"/>
</dbReference>
<dbReference type="SUPFAM" id="SSF51735">
    <property type="entry name" value="NAD(P)-binding Rossmann-fold domains"/>
    <property type="match status" value="1"/>
</dbReference>
<dbReference type="PROSITE" id="PS00061">
    <property type="entry name" value="ADH_SHORT"/>
    <property type="match status" value="1"/>
</dbReference>
<organism evidence="3 4">
    <name type="scientific">Gemmata obscuriglobus</name>
    <dbReference type="NCBI Taxonomy" id="114"/>
    <lineage>
        <taxon>Bacteria</taxon>
        <taxon>Pseudomonadati</taxon>
        <taxon>Planctomycetota</taxon>
        <taxon>Planctomycetia</taxon>
        <taxon>Gemmatales</taxon>
        <taxon>Gemmataceae</taxon>
        <taxon>Gemmata</taxon>
    </lineage>
</organism>
<proteinExistence type="inferred from homology"/>
<dbReference type="InterPro" id="IPR020904">
    <property type="entry name" value="Sc_DH/Rdtase_CS"/>
</dbReference>
<dbReference type="EMBL" id="CP025958">
    <property type="protein sequence ID" value="AWM42293.1"/>
    <property type="molecule type" value="Genomic_DNA"/>
</dbReference>
<dbReference type="Proteomes" id="UP000245802">
    <property type="component" value="Chromosome"/>
</dbReference>
<dbReference type="GO" id="GO:0016616">
    <property type="term" value="F:oxidoreductase activity, acting on the CH-OH group of donors, NAD or NADP as acceptor"/>
    <property type="evidence" value="ECO:0007669"/>
    <property type="project" value="TreeGrafter"/>
</dbReference>
<keyword evidence="4" id="KW-1185">Reference proteome</keyword>
<dbReference type="GO" id="GO:0030497">
    <property type="term" value="P:fatty acid elongation"/>
    <property type="evidence" value="ECO:0007669"/>
    <property type="project" value="TreeGrafter"/>
</dbReference>
<gene>
    <name evidence="3" type="ORF">C1280_17780</name>
</gene>
<dbReference type="FunFam" id="3.40.50.720:FF:000084">
    <property type="entry name" value="Short-chain dehydrogenase reductase"/>
    <property type="match status" value="1"/>
</dbReference>
<dbReference type="AlphaFoldDB" id="A0A2Z3H8B3"/>
<dbReference type="InterPro" id="IPR036291">
    <property type="entry name" value="NAD(P)-bd_dom_sf"/>
</dbReference>
<evidence type="ECO:0000313" key="4">
    <source>
        <dbReference type="Proteomes" id="UP000245802"/>
    </source>
</evidence>
<dbReference type="OrthoDB" id="9803333at2"/>
<accession>A0A2Z3H8B3</accession>
<dbReference type="KEGG" id="gog:C1280_17780"/>
<dbReference type="Pfam" id="PF00106">
    <property type="entry name" value="adh_short"/>
    <property type="match status" value="1"/>
</dbReference>
<dbReference type="Gene3D" id="3.40.50.720">
    <property type="entry name" value="NAD(P)-binding Rossmann-like Domain"/>
    <property type="match status" value="1"/>
</dbReference>
<evidence type="ECO:0000256" key="1">
    <source>
        <dbReference type="ARBA" id="ARBA00006484"/>
    </source>
</evidence>
<dbReference type="PANTHER" id="PTHR42760">
    <property type="entry name" value="SHORT-CHAIN DEHYDROGENASES/REDUCTASES FAMILY MEMBER"/>
    <property type="match status" value="1"/>
</dbReference>
<reference evidence="3 4" key="1">
    <citation type="submission" date="2018-01" db="EMBL/GenBank/DDBJ databases">
        <title>G. obscuriglobus.</title>
        <authorList>
            <person name="Franke J."/>
            <person name="Blomberg W."/>
            <person name="Selmecki A."/>
        </authorList>
    </citation>
    <scope>NUCLEOTIDE SEQUENCE [LARGE SCALE GENOMIC DNA]</scope>
    <source>
        <strain evidence="3 4">DSM 5831</strain>
    </source>
</reference>
<protein>
    <submittedName>
        <fullName evidence="3">3-oxoacyl-ACP reductase</fullName>
    </submittedName>
</protein>
<sequence length="265" mass="27872">MPNESPFREDWCDVAENFFRLDGKVAVVTGGGQGIGEAISRRLAGAGAKVGVFDMNAESAARVAGAIGGVPLVGDLTKEADLDRVFGEIAAKAGPVDILVNNAGVASRKGRDVPIWESVREDWEFVLGINVTGLVLCCKAVLPSMIERKYGRIVNIASIAGKEGNPKMAPYSASKAAVIALTKSLSKELVGKGDICVNSVAPAVIQTPILDQLDQSQINMMLSKIPLGRTGKPDEVAALVHFLSSNDCSFTTGFCFDISGGRATY</sequence>
<evidence type="ECO:0000313" key="3">
    <source>
        <dbReference type="EMBL" id="AWM42293.1"/>
    </source>
</evidence>
<evidence type="ECO:0000256" key="2">
    <source>
        <dbReference type="RuleBase" id="RU000363"/>
    </source>
</evidence>
<comment type="similarity">
    <text evidence="1 2">Belongs to the short-chain dehydrogenases/reductases (SDR) family.</text>
</comment>